<organism evidence="2 3">
    <name type="scientific">Sunxiuqinia dokdonensis</name>
    <dbReference type="NCBI Taxonomy" id="1409788"/>
    <lineage>
        <taxon>Bacteria</taxon>
        <taxon>Pseudomonadati</taxon>
        <taxon>Bacteroidota</taxon>
        <taxon>Bacteroidia</taxon>
        <taxon>Marinilabiliales</taxon>
        <taxon>Prolixibacteraceae</taxon>
        <taxon>Sunxiuqinia</taxon>
    </lineage>
</organism>
<keyword evidence="3" id="KW-1185">Reference proteome</keyword>
<dbReference type="AlphaFoldDB" id="A0A0L8V5F4"/>
<dbReference type="InterPro" id="IPR016040">
    <property type="entry name" value="NAD(P)-bd_dom"/>
</dbReference>
<dbReference type="SUPFAM" id="SSF51735">
    <property type="entry name" value="NAD(P)-binding Rossmann-fold domains"/>
    <property type="match status" value="1"/>
</dbReference>
<evidence type="ECO:0000259" key="1">
    <source>
        <dbReference type="Pfam" id="PF13460"/>
    </source>
</evidence>
<evidence type="ECO:0000313" key="2">
    <source>
        <dbReference type="EMBL" id="KOH43452.1"/>
    </source>
</evidence>
<protein>
    <recommendedName>
        <fullName evidence="1">NAD(P)-binding domain-containing protein</fullName>
    </recommendedName>
</protein>
<name>A0A0L8V5F4_9BACT</name>
<comment type="caution">
    <text evidence="2">The sequence shown here is derived from an EMBL/GenBank/DDBJ whole genome shotgun (WGS) entry which is preliminary data.</text>
</comment>
<feature type="domain" description="NAD(P)-binding" evidence="1">
    <location>
        <begin position="11"/>
        <end position="163"/>
    </location>
</feature>
<dbReference type="Pfam" id="PF13460">
    <property type="entry name" value="NAD_binding_10"/>
    <property type="match status" value="1"/>
</dbReference>
<evidence type="ECO:0000313" key="3">
    <source>
        <dbReference type="Proteomes" id="UP000036958"/>
    </source>
</evidence>
<dbReference type="EMBL" id="LGIA01000187">
    <property type="protein sequence ID" value="KOH43452.1"/>
    <property type="molecule type" value="Genomic_DNA"/>
</dbReference>
<dbReference type="Proteomes" id="UP000036958">
    <property type="component" value="Unassembled WGS sequence"/>
</dbReference>
<dbReference type="InterPro" id="IPR036291">
    <property type="entry name" value="NAD(P)-bd_dom_sf"/>
</dbReference>
<reference evidence="3" key="1">
    <citation type="submission" date="2015-07" db="EMBL/GenBank/DDBJ databases">
        <title>Genome sequencing of Sunxiuqinia dokdonensis strain SK.</title>
        <authorList>
            <person name="Ahn S."/>
            <person name="Kim B.-C."/>
        </authorList>
    </citation>
    <scope>NUCLEOTIDE SEQUENCE [LARGE SCALE GENOMIC DNA]</scope>
    <source>
        <strain evidence="3">SK</strain>
    </source>
</reference>
<dbReference type="STRING" id="1409788.NC99_37310"/>
<gene>
    <name evidence="2" type="ORF">NC99_37310</name>
</gene>
<dbReference type="PANTHER" id="PTHR14097">
    <property type="entry name" value="OXIDOREDUCTASE HTATIP2"/>
    <property type="match status" value="1"/>
</dbReference>
<dbReference type="Gene3D" id="3.40.50.720">
    <property type="entry name" value="NAD(P)-binding Rossmann-like Domain"/>
    <property type="match status" value="1"/>
</dbReference>
<accession>A0A0L8V5F4</accession>
<sequence length="220" mass="24906">MMKKLTANLIGATGLVGSHLLQQLLNDDRFEQVRVFSRRATGQSHPKLNEQLVNFDEMTEWASLINGDVLFSTLGTTLKKAGSKEKQFVIDYTYQYQAAETAVKNGVADFVLVSSAGANTNSKIFYSRMKGELDEAVKGLDFKKIIILRPSILDGDRQEKRTAEKIGIKVMRWLTQYVFKKYRPIHAKTVARAMINSIFNEELTTDYLIFELDEVEKLGA</sequence>
<proteinExistence type="predicted"/>
<dbReference type="PANTHER" id="PTHR14097:SF7">
    <property type="entry name" value="OXIDOREDUCTASE HTATIP2"/>
    <property type="match status" value="1"/>
</dbReference>
<dbReference type="RefSeq" id="WP_204375042.1">
    <property type="nucleotide sequence ID" value="NZ_LGIA01000187.1"/>
</dbReference>